<gene>
    <name evidence="2" type="ORF">SAMN05216206_2406</name>
</gene>
<dbReference type="RefSeq" id="WP_090242238.1">
    <property type="nucleotide sequence ID" value="NZ_FOQL01000003.1"/>
</dbReference>
<dbReference type="InterPro" id="IPR000073">
    <property type="entry name" value="AB_hydrolase_1"/>
</dbReference>
<sequence length="269" mass="30369">MTPNVFFAHANGFPSATYGKLFAALAPDYRVQHLEQHGHDPRFPVNDNWSNLVDELIHHLEANQQPVWGVGHSLGGVLHYHAALLRPDLYCGVVMLDSPVLTLADKIVIRAAKRFGFIDRITPAGRTLGRREEFVDLAEARGYFAAKNLFSRFDPECLDAYVEHGLKVSANNLRLRFDPATEISIYRSVPHTSPGRPQQLQVPLAMVRGRHSRVVMPHHTHLVRRVPKGEYLTLPGGHMFPLERPQDTADLLKKLFQRWSGQPITEQTA</sequence>
<proteinExistence type="predicted"/>
<dbReference type="OrthoDB" id="5729753at2"/>
<accession>A0A1I3J7D4</accession>
<dbReference type="AlphaFoldDB" id="A0A1I3J7D4"/>
<dbReference type="SUPFAM" id="SSF53474">
    <property type="entry name" value="alpha/beta-Hydrolases"/>
    <property type="match status" value="1"/>
</dbReference>
<protein>
    <submittedName>
        <fullName evidence="2">Pimeloyl-ACP methyl ester carboxylesterase</fullName>
    </submittedName>
</protein>
<dbReference type="Pfam" id="PF12697">
    <property type="entry name" value="Abhydrolase_6"/>
    <property type="match status" value="1"/>
</dbReference>
<dbReference type="InterPro" id="IPR050266">
    <property type="entry name" value="AB_hydrolase_sf"/>
</dbReference>
<organism evidence="2 3">
    <name type="scientific">Pseudomonas guineae</name>
    <dbReference type="NCBI Taxonomy" id="425504"/>
    <lineage>
        <taxon>Bacteria</taxon>
        <taxon>Pseudomonadati</taxon>
        <taxon>Pseudomonadota</taxon>
        <taxon>Gammaproteobacteria</taxon>
        <taxon>Pseudomonadales</taxon>
        <taxon>Pseudomonadaceae</taxon>
        <taxon>Pseudomonas</taxon>
    </lineage>
</organism>
<evidence type="ECO:0000259" key="1">
    <source>
        <dbReference type="Pfam" id="PF12697"/>
    </source>
</evidence>
<evidence type="ECO:0000313" key="2">
    <source>
        <dbReference type="EMBL" id="SFI56083.1"/>
    </source>
</evidence>
<dbReference type="Gene3D" id="3.40.50.1820">
    <property type="entry name" value="alpha/beta hydrolase"/>
    <property type="match status" value="1"/>
</dbReference>
<dbReference type="EMBL" id="FOQL01000003">
    <property type="protein sequence ID" value="SFI56083.1"/>
    <property type="molecule type" value="Genomic_DNA"/>
</dbReference>
<dbReference type="PANTHER" id="PTHR43798">
    <property type="entry name" value="MONOACYLGLYCEROL LIPASE"/>
    <property type="match status" value="1"/>
</dbReference>
<keyword evidence="3" id="KW-1185">Reference proteome</keyword>
<feature type="domain" description="AB hydrolase-1" evidence="1">
    <location>
        <begin position="5"/>
        <end position="250"/>
    </location>
</feature>
<reference evidence="3" key="1">
    <citation type="submission" date="2016-10" db="EMBL/GenBank/DDBJ databases">
        <authorList>
            <person name="Varghese N."/>
            <person name="Submissions S."/>
        </authorList>
    </citation>
    <scope>NUCLEOTIDE SEQUENCE [LARGE SCALE GENOMIC DNA]</scope>
    <source>
        <strain evidence="3">LMG 24016</strain>
    </source>
</reference>
<dbReference type="InterPro" id="IPR029058">
    <property type="entry name" value="AB_hydrolase_fold"/>
</dbReference>
<evidence type="ECO:0000313" key="3">
    <source>
        <dbReference type="Proteomes" id="UP000243606"/>
    </source>
</evidence>
<name>A0A1I3J7D4_9PSED</name>
<dbReference type="STRING" id="425504.SAMN05216206_2406"/>
<dbReference type="Proteomes" id="UP000243606">
    <property type="component" value="Unassembled WGS sequence"/>
</dbReference>